<feature type="coiled-coil region" evidence="1">
    <location>
        <begin position="398"/>
        <end position="433"/>
    </location>
</feature>
<dbReference type="InterPro" id="IPR029052">
    <property type="entry name" value="Metallo-depent_PP-like"/>
</dbReference>
<dbReference type="Proteomes" id="UP000502004">
    <property type="component" value="Chromosome"/>
</dbReference>
<evidence type="ECO:0000313" key="3">
    <source>
        <dbReference type="EMBL" id="QIV95833.1"/>
    </source>
</evidence>
<dbReference type="InterPro" id="IPR048521">
    <property type="entry name" value="WipA_Phos"/>
</dbReference>
<reference evidence="3 4" key="1">
    <citation type="submission" date="2019-03" db="EMBL/GenBank/DDBJ databases">
        <title>Complete Genome Sequence of Allofrancisella inopinata Strain SYSU YG23 Isolated from Water-Cooling Systems in China.</title>
        <authorList>
            <person name="Ohrman C."/>
            <person name="Uneklint I."/>
            <person name="Sjodin A."/>
        </authorList>
    </citation>
    <scope>NUCLEOTIDE SEQUENCE [LARGE SCALE GENOMIC DNA]</scope>
    <source>
        <strain evidence="3 4">SYSU YG23</strain>
    </source>
</reference>
<dbReference type="EMBL" id="CP038241">
    <property type="protein sequence ID" value="QIV95833.1"/>
    <property type="molecule type" value="Genomic_DNA"/>
</dbReference>
<evidence type="ECO:0000259" key="2">
    <source>
        <dbReference type="Pfam" id="PF21663"/>
    </source>
</evidence>
<dbReference type="GO" id="GO:0016791">
    <property type="term" value="F:phosphatase activity"/>
    <property type="evidence" value="ECO:0007669"/>
    <property type="project" value="InterPro"/>
</dbReference>
<sequence>MLSHKLIDIKNQSILFLDIAKIKDNLNVHYQIHPHDARVSFAIGDLHGNALKLVRFLIEIGIIDLQLEGLSSIYMELKNAYINKEQRSFRKCLDKIKFDERRTKKAKLILIGDTLCDRGNSDCMTMLVFRKMSKAGVKYTICLSNHDTGFIIKMTKTHDLLRCGRNVKEASPSVSYDGGNLDTNSKKVLIHMYNEYYLKNLKVMEYEKVNETEIVYSHAPCNWDEIRKIKLVTEEYTNLSSTISMLNASLAKVIKEGKFNYRWIKENNLIDFVWTKDLKVMFTDNVLNVFGHVGDQQTNSVNQVNLDTDFGKQISFTGQDGRRCGSSLNNYKLPTVEDIVNLYNIHERKIERYQSDLKNQAQKLYDSSGDLKIFLVSGSITETGKHILRGLKSGRPILEEYRQQQEIARQQIKNDLKLLLRQKNAKMQILLNELETFVRTINNASSKWYKGLGHSNRKGRTLEQILTILSIDHYDEIFDIIQILQVVIKIALIPRGETTNLNKIKNLRNPKETKTARKALILLSLPEYKNLSQEIKNFLERNFLSTPVNVITYNHLFTFAFTTINELYLHKDEIYSHARHLIDKINARFY</sequence>
<name>A0AAE6YH71_9GAMM</name>
<gene>
    <name evidence="3" type="ORF">E4K63_02905</name>
</gene>
<keyword evidence="4" id="KW-1185">Reference proteome</keyword>
<accession>A0AAE6YH71</accession>
<organism evidence="3 4">
    <name type="scientific">Allofrancisella inopinata</name>
    <dbReference type="NCBI Taxonomy" id="1085647"/>
    <lineage>
        <taxon>Bacteria</taxon>
        <taxon>Pseudomonadati</taxon>
        <taxon>Pseudomonadota</taxon>
        <taxon>Gammaproteobacteria</taxon>
        <taxon>Thiotrichales</taxon>
        <taxon>Francisellaceae</taxon>
        <taxon>Allofrancisella</taxon>
    </lineage>
</organism>
<feature type="domain" description="WipA-like phosphatase" evidence="2">
    <location>
        <begin position="109"/>
        <end position="312"/>
    </location>
</feature>
<dbReference type="RefSeq" id="WP_133941165.1">
    <property type="nucleotide sequence ID" value="NZ_CP038241.1"/>
</dbReference>
<dbReference type="SUPFAM" id="SSF56300">
    <property type="entry name" value="Metallo-dependent phosphatases"/>
    <property type="match status" value="1"/>
</dbReference>
<dbReference type="AlphaFoldDB" id="A0AAE6YH71"/>
<evidence type="ECO:0000313" key="4">
    <source>
        <dbReference type="Proteomes" id="UP000502004"/>
    </source>
</evidence>
<evidence type="ECO:0000256" key="1">
    <source>
        <dbReference type="SAM" id="Coils"/>
    </source>
</evidence>
<dbReference type="KEGG" id="aii:E4K63_02905"/>
<proteinExistence type="predicted"/>
<dbReference type="Pfam" id="PF21663">
    <property type="entry name" value="WipA_Phos"/>
    <property type="match status" value="1"/>
</dbReference>
<keyword evidence="1" id="KW-0175">Coiled coil</keyword>
<protein>
    <recommendedName>
        <fullName evidence="2">WipA-like phosphatase domain-containing protein</fullName>
    </recommendedName>
</protein>
<dbReference type="Gene3D" id="3.60.21.10">
    <property type="match status" value="1"/>
</dbReference>